<dbReference type="Proteomes" id="UP001565471">
    <property type="component" value="Unassembled WGS sequence"/>
</dbReference>
<name>A0ABV4F4A4_BRAEL</name>
<proteinExistence type="predicted"/>
<protein>
    <submittedName>
        <fullName evidence="1">Uncharacterized protein</fullName>
    </submittedName>
</protein>
<evidence type="ECO:0000313" key="1">
    <source>
        <dbReference type="EMBL" id="MEY9318281.1"/>
    </source>
</evidence>
<gene>
    <name evidence="1" type="ORF">ABIF29_005080</name>
</gene>
<evidence type="ECO:0000313" key="2">
    <source>
        <dbReference type="Proteomes" id="UP001565471"/>
    </source>
</evidence>
<accession>A0ABV4F4A4</accession>
<organism evidence="1 2">
    <name type="scientific">Bradyrhizobium elkanii</name>
    <dbReference type="NCBI Taxonomy" id="29448"/>
    <lineage>
        <taxon>Bacteria</taxon>
        <taxon>Pseudomonadati</taxon>
        <taxon>Pseudomonadota</taxon>
        <taxon>Alphaproteobacteria</taxon>
        <taxon>Hyphomicrobiales</taxon>
        <taxon>Nitrobacteraceae</taxon>
        <taxon>Bradyrhizobium</taxon>
    </lineage>
</organism>
<comment type="caution">
    <text evidence="1">The sequence shown here is derived from an EMBL/GenBank/DDBJ whole genome shotgun (WGS) entry which is preliminary data.</text>
</comment>
<dbReference type="EMBL" id="JBGBZA010000002">
    <property type="protein sequence ID" value="MEY9318281.1"/>
    <property type="molecule type" value="Genomic_DNA"/>
</dbReference>
<keyword evidence="2" id="KW-1185">Reference proteome</keyword>
<sequence length="205" mass="22793">MPADGLTAARSFKTAPSARPVRAARCRLRHVPCSRKRAPRVVIGIAVASRSEGAASRSHPLRKDVAADLGAPDSYRCESGAGVVTGFQPERLDSCFGKRPPRFNRFIRGHHVRNNCRGLCRVSFSNEENRANRRAAVQRRSFYEDNLTICHALLYRSRGAVSRILSIDPHDPAADARARSDAATLLHRRGPNTKYLKWEAEPLLE</sequence>
<reference evidence="1 2" key="1">
    <citation type="submission" date="2024-07" db="EMBL/GenBank/DDBJ databases">
        <title>Genomic Encyclopedia of Type Strains, Phase V (KMG-V): Genome sequencing to study the core and pangenomes of soil and plant-associated prokaryotes.</title>
        <authorList>
            <person name="Whitman W."/>
        </authorList>
    </citation>
    <scope>NUCLEOTIDE SEQUENCE [LARGE SCALE GENOMIC DNA]</scope>
    <source>
        <strain evidence="1 2">USDA 415</strain>
    </source>
</reference>